<evidence type="ECO:0000256" key="1">
    <source>
        <dbReference type="ARBA" id="ARBA00022512"/>
    </source>
</evidence>
<gene>
    <name evidence="10" type="ORF">NNX28_01535</name>
</gene>
<evidence type="ECO:0000256" key="5">
    <source>
        <dbReference type="SAM" id="MobiDB-lite"/>
    </source>
</evidence>
<dbReference type="Pfam" id="PF17936">
    <property type="entry name" value="Big_6"/>
    <property type="match status" value="1"/>
</dbReference>
<feature type="signal peptide" evidence="7">
    <location>
        <begin position="1"/>
        <end position="34"/>
    </location>
</feature>
<keyword evidence="4" id="KW-0572">Peptidoglycan-anchor</keyword>
<evidence type="ECO:0000256" key="3">
    <source>
        <dbReference type="ARBA" id="ARBA00022729"/>
    </source>
</evidence>
<evidence type="ECO:0000259" key="8">
    <source>
        <dbReference type="Pfam" id="PF00746"/>
    </source>
</evidence>
<evidence type="ECO:0000256" key="2">
    <source>
        <dbReference type="ARBA" id="ARBA00022525"/>
    </source>
</evidence>
<dbReference type="InterPro" id="IPR041498">
    <property type="entry name" value="Big_6"/>
</dbReference>
<protein>
    <submittedName>
        <fullName evidence="10">Ig-like domain-containing protein</fullName>
    </submittedName>
</protein>
<proteinExistence type="predicted"/>
<dbReference type="InterPro" id="IPR013783">
    <property type="entry name" value="Ig-like_fold"/>
</dbReference>
<keyword evidence="6" id="KW-0812">Transmembrane</keyword>
<keyword evidence="11" id="KW-1185">Reference proteome</keyword>
<evidence type="ECO:0000313" key="11">
    <source>
        <dbReference type="Proteomes" id="UP001206924"/>
    </source>
</evidence>
<feature type="domain" description="Gram-positive cocci surface proteins LPxTG" evidence="8">
    <location>
        <begin position="403"/>
        <end position="439"/>
    </location>
</feature>
<keyword evidence="1" id="KW-0134">Cell wall</keyword>
<dbReference type="RefSeq" id="WP_255796396.1">
    <property type="nucleotide sequence ID" value="NZ_CP104263.1"/>
</dbReference>
<dbReference type="NCBIfam" id="TIGR01167">
    <property type="entry name" value="LPXTG_anchor"/>
    <property type="match status" value="1"/>
</dbReference>
<keyword evidence="3 7" id="KW-0732">Signal</keyword>
<feature type="transmembrane region" description="Helical" evidence="6">
    <location>
        <begin position="415"/>
        <end position="435"/>
    </location>
</feature>
<name>A0ABT1NQ92_9MICC</name>
<evidence type="ECO:0000256" key="6">
    <source>
        <dbReference type="SAM" id="Phobius"/>
    </source>
</evidence>
<dbReference type="Pfam" id="PF00746">
    <property type="entry name" value="Gram_pos_anchor"/>
    <property type="match status" value="1"/>
</dbReference>
<keyword evidence="2" id="KW-0964">Secreted</keyword>
<organism evidence="10 11">
    <name type="scientific">Arthrobacter jinronghuae</name>
    <dbReference type="NCBI Taxonomy" id="2964609"/>
    <lineage>
        <taxon>Bacteria</taxon>
        <taxon>Bacillati</taxon>
        <taxon>Actinomycetota</taxon>
        <taxon>Actinomycetes</taxon>
        <taxon>Micrococcales</taxon>
        <taxon>Micrococcaceae</taxon>
        <taxon>Arthrobacter</taxon>
    </lineage>
</organism>
<accession>A0ABT1NQ92</accession>
<dbReference type="Gene3D" id="2.60.40.10">
    <property type="entry name" value="Immunoglobulins"/>
    <property type="match status" value="2"/>
</dbReference>
<evidence type="ECO:0000256" key="7">
    <source>
        <dbReference type="SAM" id="SignalP"/>
    </source>
</evidence>
<dbReference type="EMBL" id="JANFLP010000001">
    <property type="protein sequence ID" value="MCQ1948609.1"/>
    <property type="molecule type" value="Genomic_DNA"/>
</dbReference>
<comment type="caution">
    <text evidence="10">The sequence shown here is derived from an EMBL/GenBank/DDBJ whole genome shotgun (WGS) entry which is preliminary data.</text>
</comment>
<feature type="chain" id="PRO_5047371660" evidence="7">
    <location>
        <begin position="35"/>
        <end position="445"/>
    </location>
</feature>
<evidence type="ECO:0000313" key="10">
    <source>
        <dbReference type="EMBL" id="MCQ1948609.1"/>
    </source>
</evidence>
<feature type="compositionally biased region" description="Low complexity" evidence="5">
    <location>
        <begin position="37"/>
        <end position="104"/>
    </location>
</feature>
<evidence type="ECO:0000256" key="4">
    <source>
        <dbReference type="ARBA" id="ARBA00023088"/>
    </source>
</evidence>
<evidence type="ECO:0000259" key="9">
    <source>
        <dbReference type="Pfam" id="PF17936"/>
    </source>
</evidence>
<sequence>MQENTRNISARVGAVSAVALLAVSGAFIAGPAMAAEVTPSPGPSETTTPSPTPAPSVSSTATPDPTDTAAPTPTDTAAPAPTGTAAPTPTGTASPTPTETAPAVLAPPTTNLADGDVIKTSHLIKGTAPGATSVELSVNGAEPQTIPVAEDGTWSVFAPTFVATGGETLTLSIVAVNGDTRSAATIVVVTLEDAPLPAPTLTTPFRVVDTLKVLTGNGVPGATVTITIGGDEATPVTGTATVGENGSWELTLETPLGYGAHNVALVQSQEGKDSSEEISSVILVAPAAPVVTTPGEGAEIPVNKLPAAITGTAVPGADVELVVDFDLDGEADVDELAIQATVADASGNWSVPMNPVAEGAHNIVAIQAVGDVVSDFSDTGFTVTAAVVDPPVTVNPVPVGNPGAGGLPDTGAANLGLLAGGGAALLTAGGAALLFNRRRNMASES</sequence>
<keyword evidence="6" id="KW-0472">Membrane</keyword>
<reference evidence="10 11" key="1">
    <citation type="submission" date="2022-07" db="EMBL/GenBank/DDBJ databases">
        <title>Novel species in genus Arthrobacter.</title>
        <authorList>
            <person name="Liu Y."/>
        </authorList>
    </citation>
    <scope>NUCLEOTIDE SEQUENCE [LARGE SCALE GENOMIC DNA]</scope>
    <source>
        <strain evidence="11">zg-Y859</strain>
    </source>
</reference>
<dbReference type="Proteomes" id="UP001206924">
    <property type="component" value="Unassembled WGS sequence"/>
</dbReference>
<feature type="region of interest" description="Disordered" evidence="5">
    <location>
        <begin position="37"/>
        <end position="112"/>
    </location>
</feature>
<dbReference type="InterPro" id="IPR019931">
    <property type="entry name" value="LPXTG_anchor"/>
</dbReference>
<keyword evidence="6" id="KW-1133">Transmembrane helix</keyword>
<feature type="domain" description="Bacterial Ig" evidence="9">
    <location>
        <begin position="198"/>
        <end position="274"/>
    </location>
</feature>